<dbReference type="Pfam" id="PF13279">
    <property type="entry name" value="4HBT_2"/>
    <property type="match status" value="1"/>
</dbReference>
<dbReference type="PANTHER" id="PTHR31793">
    <property type="entry name" value="4-HYDROXYBENZOYL-COA THIOESTERASE FAMILY MEMBER"/>
    <property type="match status" value="1"/>
</dbReference>
<comment type="caution">
    <text evidence="1">The sequence shown here is derived from an EMBL/GenBank/DDBJ whole genome shotgun (WGS) entry which is preliminary data.</text>
</comment>
<dbReference type="InterPro" id="IPR029069">
    <property type="entry name" value="HotDog_dom_sf"/>
</dbReference>
<dbReference type="Gene3D" id="3.10.129.10">
    <property type="entry name" value="Hotdog Thioesterase"/>
    <property type="match status" value="1"/>
</dbReference>
<keyword evidence="2" id="KW-1185">Reference proteome</keyword>
<dbReference type="SUPFAM" id="SSF54637">
    <property type="entry name" value="Thioesterase/thiol ester dehydrase-isomerase"/>
    <property type="match status" value="1"/>
</dbReference>
<sequence>MSEYVTMVRPRWSDMDVFGHVNHANMVTLLEEARIPLLFDEATAEGLGEFAKGIVVVRLAVDYKAPVVVNGTDIRVGITLSELRAASFTLAYRVHNGQSEQDPVAVTARTTLAPYDLGAARPRRLTDAEREFLGARIPQGGGRA</sequence>
<evidence type="ECO:0000313" key="1">
    <source>
        <dbReference type="EMBL" id="MFD2798396.1"/>
    </source>
</evidence>
<organism evidence="1 2">
    <name type="scientific">Prauserella oleivorans</name>
    <dbReference type="NCBI Taxonomy" id="1478153"/>
    <lineage>
        <taxon>Bacteria</taxon>
        <taxon>Bacillati</taxon>
        <taxon>Actinomycetota</taxon>
        <taxon>Actinomycetes</taxon>
        <taxon>Pseudonocardiales</taxon>
        <taxon>Pseudonocardiaceae</taxon>
        <taxon>Prauserella</taxon>
    </lineage>
</organism>
<accession>A0ABW5W597</accession>
<dbReference type="InterPro" id="IPR050563">
    <property type="entry name" value="4-hydroxybenzoyl-CoA_TE"/>
</dbReference>
<gene>
    <name evidence="1" type="ORF">ACFS2C_03200</name>
</gene>
<keyword evidence="1" id="KW-0378">Hydrolase</keyword>
<dbReference type="CDD" id="cd00586">
    <property type="entry name" value="4HBT"/>
    <property type="match status" value="1"/>
</dbReference>
<evidence type="ECO:0000313" key="2">
    <source>
        <dbReference type="Proteomes" id="UP001597478"/>
    </source>
</evidence>
<dbReference type="GO" id="GO:0016787">
    <property type="term" value="F:hydrolase activity"/>
    <property type="evidence" value="ECO:0007669"/>
    <property type="project" value="UniProtKB-KW"/>
</dbReference>
<proteinExistence type="predicted"/>
<dbReference type="Proteomes" id="UP001597478">
    <property type="component" value="Unassembled WGS sequence"/>
</dbReference>
<dbReference type="EMBL" id="JBHUOF010000003">
    <property type="protein sequence ID" value="MFD2798396.1"/>
    <property type="molecule type" value="Genomic_DNA"/>
</dbReference>
<dbReference type="PANTHER" id="PTHR31793:SF24">
    <property type="entry name" value="LONG-CHAIN ACYL-COA THIOESTERASE FADM"/>
    <property type="match status" value="1"/>
</dbReference>
<name>A0ABW5W597_9PSEU</name>
<dbReference type="RefSeq" id="WP_377384024.1">
    <property type="nucleotide sequence ID" value="NZ_JBHSAN010000001.1"/>
</dbReference>
<reference evidence="2" key="1">
    <citation type="journal article" date="2019" name="Int. J. Syst. Evol. Microbiol.">
        <title>The Global Catalogue of Microorganisms (GCM) 10K type strain sequencing project: providing services to taxonomists for standard genome sequencing and annotation.</title>
        <authorList>
            <consortium name="The Broad Institute Genomics Platform"/>
            <consortium name="The Broad Institute Genome Sequencing Center for Infectious Disease"/>
            <person name="Wu L."/>
            <person name="Ma J."/>
        </authorList>
    </citation>
    <scope>NUCLEOTIDE SEQUENCE [LARGE SCALE GENOMIC DNA]</scope>
    <source>
        <strain evidence="2">IBRC-M 10906</strain>
    </source>
</reference>
<dbReference type="EC" id="3.1.2.-" evidence="1"/>
<protein>
    <submittedName>
        <fullName evidence="1">Acyl-CoA thioesterase</fullName>
        <ecNumber evidence="1">3.1.2.-</ecNumber>
    </submittedName>
</protein>